<name>E3UR83_9REOV</name>
<sequence>MATAGITAAIDDLVISRLDEAITNNTLVQRLRKKVSSLWKAYDAHVSDPTAHELLTMPAALADLPPPPPPTDDEINRSFYATALPSVVPTSDTLWGTASYEIIGRAVRIASSDKAPRLILHVTDETIRLEVPTMSFTLASPLSTGSLLRVTLPKGAIHSSLTGKFDERCWVRLLSTLTKWSTPSTMVTSDWTLDTTTGLTKPPVTGFNARATVKDSAIVMWFPAPDIATSARRAIVSPMSCVFE</sequence>
<organism evidence="1">
    <name type="scientific">Channel catfish reovirus 730</name>
    <dbReference type="NCBI Taxonomy" id="910245"/>
    <lineage>
        <taxon>Viruses</taxon>
        <taxon>Riboviria</taxon>
        <taxon>Orthornavirae</taxon>
        <taxon>Duplornaviricota</taxon>
        <taxon>Resentoviricetes</taxon>
        <taxon>Reovirales</taxon>
    </lineage>
</organism>
<proteinExistence type="predicted"/>
<protein>
    <submittedName>
        <fullName evidence="1">NS3</fullName>
    </submittedName>
</protein>
<evidence type="ECO:0000313" key="1">
    <source>
        <dbReference type="EMBL" id="ADP05124.1"/>
    </source>
</evidence>
<accession>E3UR83</accession>
<dbReference type="EMBL" id="HM545305">
    <property type="protein sequence ID" value="ADP05124.1"/>
    <property type="molecule type" value="Genomic_RNA"/>
</dbReference>
<reference evidence="1" key="1">
    <citation type="journal article" date="2013" name="Aquaculture">
        <title>Reovirus infection emerged in cultured channel catfish, Ictalurus punctatus, in China.</title>
        <authorList>
            <person name="Xu J."/>
            <person name="Zeng L."/>
            <person name="Luo X."/>
            <person name="Wang Y."/>
            <person name="Fan Y."/>
            <person name="Gong S."/>
        </authorList>
    </citation>
    <scope>NUCLEOTIDE SEQUENCE</scope>
    <source>
        <strain evidence="1">CCRV-730</strain>
    </source>
</reference>